<protein>
    <submittedName>
        <fullName evidence="2">N-acetylglutamate synthase, GNAT family</fullName>
    </submittedName>
</protein>
<dbReference type="RefSeq" id="WP_090964682.1">
    <property type="nucleotide sequence ID" value="NZ_FOVG01000003.1"/>
</dbReference>
<gene>
    <name evidence="2" type="ORF">SAMN05428971_2819</name>
</gene>
<evidence type="ECO:0000259" key="1">
    <source>
        <dbReference type="PROSITE" id="PS51186"/>
    </source>
</evidence>
<dbReference type="Gene3D" id="3.40.630.30">
    <property type="match status" value="1"/>
</dbReference>
<reference evidence="3" key="1">
    <citation type="submission" date="2016-10" db="EMBL/GenBank/DDBJ databases">
        <authorList>
            <person name="Varghese N."/>
            <person name="Submissions S."/>
        </authorList>
    </citation>
    <scope>NUCLEOTIDE SEQUENCE [LARGE SCALE GENOMIC DNA]</scope>
    <source>
        <strain evidence="3">OV426</strain>
    </source>
</reference>
<dbReference type="EMBL" id="FOVG01000003">
    <property type="protein sequence ID" value="SFO07728.1"/>
    <property type="molecule type" value="Genomic_DNA"/>
</dbReference>
<dbReference type="PANTHER" id="PTHR43233">
    <property type="entry name" value="FAMILY N-ACETYLTRANSFERASE, PUTATIVE (AFU_ORTHOLOGUE AFUA_6G03350)-RELATED"/>
    <property type="match status" value="1"/>
</dbReference>
<dbReference type="Proteomes" id="UP000198968">
    <property type="component" value="Unassembled WGS sequence"/>
</dbReference>
<dbReference type="CDD" id="cd04301">
    <property type="entry name" value="NAT_SF"/>
    <property type="match status" value="1"/>
</dbReference>
<evidence type="ECO:0000313" key="3">
    <source>
        <dbReference type="Proteomes" id="UP000198968"/>
    </source>
</evidence>
<organism evidence="2 3">
    <name type="scientific">Candidatus Pantoea varia</name>
    <dbReference type="NCBI Taxonomy" id="1881036"/>
    <lineage>
        <taxon>Bacteria</taxon>
        <taxon>Pseudomonadati</taxon>
        <taxon>Pseudomonadota</taxon>
        <taxon>Gammaproteobacteria</taxon>
        <taxon>Enterobacterales</taxon>
        <taxon>Erwiniaceae</taxon>
        <taxon>Pantoea</taxon>
    </lineage>
</organism>
<dbReference type="OrthoDB" id="3216107at2"/>
<evidence type="ECO:0000313" key="2">
    <source>
        <dbReference type="EMBL" id="SFO07728.1"/>
    </source>
</evidence>
<dbReference type="PROSITE" id="PS51186">
    <property type="entry name" value="GNAT"/>
    <property type="match status" value="1"/>
</dbReference>
<feature type="domain" description="N-acetyltransferase" evidence="1">
    <location>
        <begin position="12"/>
        <end position="151"/>
    </location>
</feature>
<dbReference type="SUPFAM" id="SSF55729">
    <property type="entry name" value="Acyl-CoA N-acyltransferases (Nat)"/>
    <property type="match status" value="1"/>
</dbReference>
<dbReference type="AlphaFoldDB" id="A0A1I5E7Y9"/>
<dbReference type="Pfam" id="PF13508">
    <property type="entry name" value="Acetyltransf_7"/>
    <property type="match status" value="1"/>
</dbReference>
<accession>A0A1I5E7Y9</accession>
<name>A0A1I5E7Y9_9GAMM</name>
<dbReference type="InterPro" id="IPR000182">
    <property type="entry name" value="GNAT_dom"/>
</dbReference>
<proteinExistence type="predicted"/>
<dbReference type="PANTHER" id="PTHR43233:SF1">
    <property type="entry name" value="FAMILY N-ACETYLTRANSFERASE, PUTATIVE (AFU_ORTHOLOGUE AFUA_6G03350)-RELATED"/>
    <property type="match status" value="1"/>
</dbReference>
<dbReference type="GO" id="GO:0016747">
    <property type="term" value="F:acyltransferase activity, transferring groups other than amino-acyl groups"/>
    <property type="evidence" value="ECO:0007669"/>
    <property type="project" value="InterPro"/>
</dbReference>
<dbReference type="InterPro" id="IPR053144">
    <property type="entry name" value="Acetyltransferase_Butenolide"/>
</dbReference>
<keyword evidence="3" id="KW-1185">Reference proteome</keyword>
<sequence length="151" mass="17512">MTTVFEWRNSSYLISTDKAKLDQKAIHQYLTRSTWAAGIDMNTVAVSIENSLTFGVYDDESQIGFARLITDYATFAWLSDVYILEEYQGKGLSRWLMASVHDHPVFIKLRRILLCTTTAPWLYKKLGYEPVNQENFIWTITRPDIYAGNNR</sequence>
<dbReference type="InterPro" id="IPR016181">
    <property type="entry name" value="Acyl_CoA_acyltransferase"/>
</dbReference>